<dbReference type="GO" id="GO:0005737">
    <property type="term" value="C:cytoplasm"/>
    <property type="evidence" value="ECO:0007669"/>
    <property type="project" value="TreeGrafter"/>
</dbReference>
<dbReference type="PANTHER" id="PTHR48100:SF1">
    <property type="entry name" value="HISTIDINE PHOSPHATASE FAMILY PROTEIN-RELATED"/>
    <property type="match status" value="1"/>
</dbReference>
<dbReference type="EMBL" id="SNYA01000001">
    <property type="protein sequence ID" value="TDP95842.1"/>
    <property type="molecule type" value="Genomic_DNA"/>
</dbReference>
<feature type="binding site" evidence="4">
    <location>
        <position position="73"/>
    </location>
    <ligand>
        <name>substrate</name>
    </ligand>
</feature>
<dbReference type="InterPro" id="IPR029033">
    <property type="entry name" value="His_PPase_superfam"/>
</dbReference>
<sequence>MTARQLPRVQPAVIALVRHGETDWNAAGRIQGRTEVPLNETGRAQAAATALALAEASASLGAWTGVRASPLGRAIETAEIIAAGLSLAQPHIDDALWERDFGPAEGVIVAEAQRMWPGLDVPGAEPLDVLAERTADALTRVLREEPGSIVVAHGAMLRTGLGHLTGVSMPRIQNGEVWLLHSAGSEVRVERLHGDVAEVPPTQEPA</sequence>
<proteinExistence type="predicted"/>
<dbReference type="RefSeq" id="WP_133615641.1">
    <property type="nucleotide sequence ID" value="NZ_SNYA01000001.1"/>
</dbReference>
<dbReference type="InterPro" id="IPR013078">
    <property type="entry name" value="His_Pase_superF_clade-1"/>
</dbReference>
<keyword evidence="2" id="KW-0413">Isomerase</keyword>
<evidence type="ECO:0000256" key="4">
    <source>
        <dbReference type="PIRSR" id="PIRSR613078-2"/>
    </source>
</evidence>
<dbReference type="AlphaFoldDB" id="A0A4R6S7L4"/>
<dbReference type="Proteomes" id="UP000295601">
    <property type="component" value="Unassembled WGS sequence"/>
</dbReference>
<dbReference type="PROSITE" id="PS00175">
    <property type="entry name" value="PG_MUTASE"/>
    <property type="match status" value="1"/>
</dbReference>
<feature type="active site" description="Proton donor/acceptor" evidence="3">
    <location>
        <position position="98"/>
    </location>
</feature>
<dbReference type="PANTHER" id="PTHR48100">
    <property type="entry name" value="BROAD-SPECIFICITY PHOSPHATASE YOR283W-RELATED"/>
    <property type="match status" value="1"/>
</dbReference>
<evidence type="ECO:0000256" key="3">
    <source>
        <dbReference type="PIRSR" id="PIRSR613078-1"/>
    </source>
</evidence>
<accession>A0A4R6S7L4</accession>
<keyword evidence="6" id="KW-1185">Reference proteome</keyword>
<gene>
    <name evidence="5" type="ORF">EDF62_0536</name>
</gene>
<evidence type="ECO:0000313" key="6">
    <source>
        <dbReference type="Proteomes" id="UP000295601"/>
    </source>
</evidence>
<dbReference type="Pfam" id="PF00300">
    <property type="entry name" value="His_Phos_1"/>
    <property type="match status" value="1"/>
</dbReference>
<dbReference type="SMART" id="SM00855">
    <property type="entry name" value="PGAM"/>
    <property type="match status" value="1"/>
</dbReference>
<dbReference type="InterPro" id="IPR001345">
    <property type="entry name" value="PG/BPGM_mutase_AS"/>
</dbReference>
<evidence type="ECO:0000256" key="2">
    <source>
        <dbReference type="ARBA" id="ARBA00023235"/>
    </source>
</evidence>
<organism evidence="5 6">
    <name type="scientific">Leucobacter luti</name>
    <dbReference type="NCBI Taxonomy" id="340320"/>
    <lineage>
        <taxon>Bacteria</taxon>
        <taxon>Bacillati</taxon>
        <taxon>Actinomycetota</taxon>
        <taxon>Actinomycetes</taxon>
        <taxon>Micrococcales</taxon>
        <taxon>Microbacteriaceae</taxon>
        <taxon>Leucobacter</taxon>
    </lineage>
</organism>
<dbReference type="GO" id="GO:0016791">
    <property type="term" value="F:phosphatase activity"/>
    <property type="evidence" value="ECO:0007669"/>
    <property type="project" value="TreeGrafter"/>
</dbReference>
<reference evidence="5 6" key="1">
    <citation type="submission" date="2019-03" db="EMBL/GenBank/DDBJ databases">
        <title>Genomic analyses of the natural microbiome of Caenorhabditis elegans.</title>
        <authorList>
            <person name="Samuel B."/>
        </authorList>
    </citation>
    <scope>NUCLEOTIDE SEQUENCE [LARGE SCALE GENOMIC DNA]</scope>
    <source>
        <strain evidence="5 6">JUb18</strain>
    </source>
</reference>
<comment type="caution">
    <text evidence="5">The sequence shown here is derived from an EMBL/GenBank/DDBJ whole genome shotgun (WGS) entry which is preliminary data.</text>
</comment>
<dbReference type="InterPro" id="IPR050275">
    <property type="entry name" value="PGM_Phosphatase"/>
</dbReference>
<dbReference type="CDD" id="cd07067">
    <property type="entry name" value="HP_PGM_like"/>
    <property type="match status" value="1"/>
</dbReference>
<dbReference type="SUPFAM" id="SSF53254">
    <property type="entry name" value="Phosphoglycerate mutase-like"/>
    <property type="match status" value="1"/>
</dbReference>
<feature type="binding site" evidence="4">
    <location>
        <begin position="18"/>
        <end position="25"/>
    </location>
    <ligand>
        <name>substrate</name>
    </ligand>
</feature>
<keyword evidence="1" id="KW-0324">Glycolysis</keyword>
<name>A0A4R6S7L4_9MICO</name>
<evidence type="ECO:0000313" key="5">
    <source>
        <dbReference type="EMBL" id="TDP95842.1"/>
    </source>
</evidence>
<feature type="active site" description="Tele-phosphohistidine intermediate" evidence="3">
    <location>
        <position position="19"/>
    </location>
</feature>
<evidence type="ECO:0000256" key="1">
    <source>
        <dbReference type="ARBA" id="ARBA00023152"/>
    </source>
</evidence>
<dbReference type="Gene3D" id="3.40.50.1240">
    <property type="entry name" value="Phosphoglycerate mutase-like"/>
    <property type="match status" value="1"/>
</dbReference>
<dbReference type="OrthoDB" id="4697614at2"/>
<protein>
    <submittedName>
        <fullName evidence="5">Putative phosphoglycerate mutase</fullName>
    </submittedName>
</protein>